<evidence type="ECO:0000313" key="2">
    <source>
        <dbReference type="Proteomes" id="UP000294933"/>
    </source>
</evidence>
<name>A0A4Y7PZU8_9AGAM</name>
<dbReference type="Gene3D" id="3.80.10.10">
    <property type="entry name" value="Ribonuclease Inhibitor"/>
    <property type="match status" value="1"/>
</dbReference>
<dbReference type="AlphaFoldDB" id="A0A4Y7PZU8"/>
<dbReference type="VEuPathDB" id="FungiDB:BD410DRAFT_751480"/>
<sequence>MDADIAQVEMTRLRPERAAVLDDVQRYEALLSSVRRLMNIPELIGEIFIHCIPDPTDIFAAGKFGHLPRPFTYSYVYAGRHDAPLALSHVCRTWRRISLTAPRLWATFAVNARHYRSIAAMNLWLSRSRSYPLSFCIQFELHESSILNATDILALARHQNRWKNVSVKGTDMLEHFLSSVTDTYPVLERLHLSEDNRYIDTYVSAPNLTQLELTGCFLMSDKLHLPNLREITIHDMWLYDCLSMCRQHQALQRAAFHISSPGTMAPDADIVELPALKDLHLSTPHAAAPTDASDLLMNIRAPSLKKLHIHSEIRLSMSIRDAVLPFLQRSSALVTSLHVDGRYSNMDSLVEFISHIPHLQQLSLASSHLNSDDLLAHLQTPIITNTSTVLCAPELAVIGPLSPNPTLDSLVDFIISRRINGHSALRDVVVPDPHLAFELRSHPGVSECIKNGLQVLCKITSDD</sequence>
<dbReference type="EMBL" id="ML170191">
    <property type="protein sequence ID" value="TDL20060.1"/>
    <property type="molecule type" value="Genomic_DNA"/>
</dbReference>
<organism evidence="1 2">
    <name type="scientific">Rickenella mellea</name>
    <dbReference type="NCBI Taxonomy" id="50990"/>
    <lineage>
        <taxon>Eukaryota</taxon>
        <taxon>Fungi</taxon>
        <taxon>Dikarya</taxon>
        <taxon>Basidiomycota</taxon>
        <taxon>Agaricomycotina</taxon>
        <taxon>Agaricomycetes</taxon>
        <taxon>Hymenochaetales</taxon>
        <taxon>Rickenellaceae</taxon>
        <taxon>Rickenella</taxon>
    </lineage>
</organism>
<dbReference type="SUPFAM" id="SSF52047">
    <property type="entry name" value="RNI-like"/>
    <property type="match status" value="1"/>
</dbReference>
<evidence type="ECO:0008006" key="3">
    <source>
        <dbReference type="Google" id="ProtNLM"/>
    </source>
</evidence>
<reference evidence="1 2" key="1">
    <citation type="submission" date="2018-06" db="EMBL/GenBank/DDBJ databases">
        <title>A transcriptomic atlas of mushroom development highlights an independent origin of complex multicellularity.</title>
        <authorList>
            <consortium name="DOE Joint Genome Institute"/>
            <person name="Krizsan K."/>
            <person name="Almasi E."/>
            <person name="Merenyi Z."/>
            <person name="Sahu N."/>
            <person name="Viragh M."/>
            <person name="Koszo T."/>
            <person name="Mondo S."/>
            <person name="Kiss B."/>
            <person name="Balint B."/>
            <person name="Kues U."/>
            <person name="Barry K."/>
            <person name="Hegedus J.C."/>
            <person name="Henrissat B."/>
            <person name="Johnson J."/>
            <person name="Lipzen A."/>
            <person name="Ohm R."/>
            <person name="Nagy I."/>
            <person name="Pangilinan J."/>
            <person name="Yan J."/>
            <person name="Xiong Y."/>
            <person name="Grigoriev I.V."/>
            <person name="Hibbett D.S."/>
            <person name="Nagy L.G."/>
        </authorList>
    </citation>
    <scope>NUCLEOTIDE SEQUENCE [LARGE SCALE GENOMIC DNA]</scope>
    <source>
        <strain evidence="1 2">SZMC22713</strain>
    </source>
</reference>
<dbReference type="STRING" id="50990.A0A4Y7PZU8"/>
<gene>
    <name evidence="1" type="ORF">BD410DRAFT_751480</name>
</gene>
<protein>
    <recommendedName>
        <fullName evidence="3">F-box domain-containing protein</fullName>
    </recommendedName>
</protein>
<dbReference type="OrthoDB" id="2909959at2759"/>
<dbReference type="InterPro" id="IPR032675">
    <property type="entry name" value="LRR_dom_sf"/>
</dbReference>
<keyword evidence="2" id="KW-1185">Reference proteome</keyword>
<proteinExistence type="predicted"/>
<dbReference type="Proteomes" id="UP000294933">
    <property type="component" value="Unassembled WGS sequence"/>
</dbReference>
<evidence type="ECO:0000313" key="1">
    <source>
        <dbReference type="EMBL" id="TDL20060.1"/>
    </source>
</evidence>
<accession>A0A4Y7PZU8</accession>